<dbReference type="OrthoDB" id="65665at2157"/>
<keyword evidence="1" id="KW-0472">Membrane</keyword>
<dbReference type="KEGG" id="mjh:JH146_0926"/>
<dbReference type="AlphaFoldDB" id="A0A076LC74"/>
<dbReference type="GeneID" id="24891536"/>
<reference evidence="2 3" key="1">
    <citation type="journal article" date="2015" name="Int. J. Syst. Evol. Microbiol.">
        <title>M ethanocaldococcus bathoardescens sp. nov., a hyperthermophilic methanogen isolated from a volcanically active deep-sea hydrothermal vent.</title>
        <authorList>
            <person name="Stewart L.C."/>
            <person name="Jung J.H."/>
            <person name="Kim Y.T."/>
            <person name="Kwon S.W."/>
            <person name="Park C.S."/>
            <person name="Holden J.F."/>
        </authorList>
    </citation>
    <scope>NUCLEOTIDE SEQUENCE [LARGE SCALE GENOMIC DNA]</scope>
    <source>
        <strain evidence="2 3">JH146</strain>
    </source>
</reference>
<evidence type="ECO:0000313" key="2">
    <source>
        <dbReference type="EMBL" id="AIJ05771.1"/>
    </source>
</evidence>
<dbReference type="STRING" id="1301915.JH146_0926"/>
<dbReference type="EMBL" id="CP009149">
    <property type="protein sequence ID" value="AIJ05771.1"/>
    <property type="molecule type" value="Genomic_DNA"/>
</dbReference>
<keyword evidence="1" id="KW-1133">Transmembrane helix</keyword>
<dbReference type="RefSeq" id="WP_048201924.1">
    <property type="nucleotide sequence ID" value="NZ_CP009149.1"/>
</dbReference>
<protein>
    <submittedName>
        <fullName evidence="2">Uncharacterized protein</fullName>
    </submittedName>
</protein>
<keyword evidence="3" id="KW-1185">Reference proteome</keyword>
<proteinExistence type="predicted"/>
<accession>A0A076LC74</accession>
<evidence type="ECO:0000256" key="1">
    <source>
        <dbReference type="SAM" id="Phobius"/>
    </source>
</evidence>
<feature type="transmembrane region" description="Helical" evidence="1">
    <location>
        <begin position="15"/>
        <end position="48"/>
    </location>
</feature>
<sequence>MKVKVYRVSGITGIFLIFLILLLLVILALVALPIFLILMAIFGGYILLKYKVKSFFKKIWYKLRRKKIKIEDASTNGEIKINFAKRIEIEDNTIRANNITTLLNYLDENTKAFTYYLKNIGAEFREDGIYFKGFKIYPIFKKSYPINEIINLKYPDNIDAVVLGLKGEPYEPKFLYLIPKEFLKDRMNVSELKRFEIEL</sequence>
<name>A0A076LC74_9EURY</name>
<organism evidence="2 3">
    <name type="scientific">Methanocaldococcus bathoardescens</name>
    <dbReference type="NCBI Taxonomy" id="1301915"/>
    <lineage>
        <taxon>Archaea</taxon>
        <taxon>Methanobacteriati</taxon>
        <taxon>Methanobacteriota</taxon>
        <taxon>Methanomada group</taxon>
        <taxon>Methanococci</taxon>
        <taxon>Methanococcales</taxon>
        <taxon>Methanocaldococcaceae</taxon>
        <taxon>Methanocaldococcus</taxon>
    </lineage>
</organism>
<dbReference type="HOGENOM" id="CLU_1318547_0_0_2"/>
<keyword evidence="1" id="KW-0812">Transmembrane</keyword>
<dbReference type="Proteomes" id="UP000028781">
    <property type="component" value="Chromosome"/>
</dbReference>
<gene>
    <name evidence="2" type="ORF">JH146_0926</name>
</gene>
<evidence type="ECO:0000313" key="3">
    <source>
        <dbReference type="Proteomes" id="UP000028781"/>
    </source>
</evidence>